<evidence type="ECO:0000259" key="1">
    <source>
        <dbReference type="Pfam" id="PF13403"/>
    </source>
</evidence>
<reference evidence="2 3" key="1">
    <citation type="submission" date="2019-12" db="EMBL/GenBank/DDBJ databases">
        <title>Litoreibacter badius sp. nov., a novel bacteriochlorophyll a-containing bacterium in the genus Litoreibacter.</title>
        <authorList>
            <person name="Kanamuro M."/>
            <person name="Takabe Y."/>
            <person name="Mori K."/>
            <person name="Takaichi S."/>
            <person name="Hanada S."/>
        </authorList>
    </citation>
    <scope>NUCLEOTIDE SEQUENCE [LARGE SCALE GENOMIC DNA]</scope>
    <source>
        <strain evidence="2 3">K6</strain>
    </source>
</reference>
<dbReference type="AlphaFoldDB" id="A0A6N6JDH3"/>
<protein>
    <recommendedName>
        <fullName evidence="1">Hedgehog/Intein (Hint) domain-containing protein</fullName>
    </recommendedName>
</protein>
<dbReference type="Proteomes" id="UP000436822">
    <property type="component" value="Unassembled WGS sequence"/>
</dbReference>
<dbReference type="InterPro" id="IPR028992">
    <property type="entry name" value="Hedgehog/Intein_dom"/>
</dbReference>
<proteinExistence type="predicted"/>
<dbReference type="RefSeq" id="WP_159804301.1">
    <property type="nucleotide sequence ID" value="NZ_BLJE01000001.1"/>
</dbReference>
<evidence type="ECO:0000313" key="2">
    <source>
        <dbReference type="EMBL" id="GFE63358.1"/>
    </source>
</evidence>
<dbReference type="Pfam" id="PF13403">
    <property type="entry name" value="Hint_2"/>
    <property type="match status" value="1"/>
</dbReference>
<evidence type="ECO:0000313" key="3">
    <source>
        <dbReference type="Proteomes" id="UP000436822"/>
    </source>
</evidence>
<feature type="domain" description="Hedgehog/Intein (Hint)" evidence="1">
    <location>
        <begin position="73"/>
        <end position="215"/>
    </location>
</feature>
<name>A0A6N6JDH3_9RHOB</name>
<dbReference type="EMBL" id="BLJE01000001">
    <property type="protein sequence ID" value="GFE63358.1"/>
    <property type="molecule type" value="Genomic_DNA"/>
</dbReference>
<dbReference type="SUPFAM" id="SSF51294">
    <property type="entry name" value="Hedgehog/intein (Hint) domain"/>
    <property type="match status" value="1"/>
</dbReference>
<organism evidence="2 3">
    <name type="scientific">Litoreibacter roseus</name>
    <dbReference type="NCBI Taxonomy" id="2601869"/>
    <lineage>
        <taxon>Bacteria</taxon>
        <taxon>Pseudomonadati</taxon>
        <taxon>Pseudomonadota</taxon>
        <taxon>Alphaproteobacteria</taxon>
        <taxon>Rhodobacterales</taxon>
        <taxon>Roseobacteraceae</taxon>
        <taxon>Litoreibacter</taxon>
    </lineage>
</organism>
<sequence>MTEPVGARMVHEHFDDYTTDYSTRAASGRGPLPRAQPRARSYDVAWLNRPGCPAWDTVVAPGSTLLENACSSLVRGALINTYDGPVAIEDIVPGTLVDTSDHGLLPVQWIGSYTIDPNDVEDSDPLIRVMTDAFGLAKPSQDLMVTGRAHMRLRHAACTTLFGLRHAFAPVRCFEDGLGVIAIKPVARVTVFNIAFERQATYLANGMELESYHPGTHSEALRDDELRHMLLRLFPNVRGTGDFGQRTIERLTAQEVLRLRSGG</sequence>
<gene>
    <name evidence="2" type="ORF">KIN_04320</name>
</gene>
<accession>A0A6N6JDH3</accession>
<dbReference type="OrthoDB" id="6305173at2"/>
<dbReference type="InterPro" id="IPR036844">
    <property type="entry name" value="Hint_dom_sf"/>
</dbReference>
<keyword evidence="3" id="KW-1185">Reference proteome</keyword>
<comment type="caution">
    <text evidence="2">The sequence shown here is derived from an EMBL/GenBank/DDBJ whole genome shotgun (WGS) entry which is preliminary data.</text>
</comment>